<evidence type="ECO:0000259" key="1">
    <source>
        <dbReference type="Pfam" id="PF02557"/>
    </source>
</evidence>
<reference evidence="2" key="1">
    <citation type="submission" date="2020-05" db="EMBL/GenBank/DDBJ databases">
        <authorList>
            <person name="Chiriac C."/>
            <person name="Salcher M."/>
            <person name="Ghai R."/>
            <person name="Kavagutti S V."/>
        </authorList>
    </citation>
    <scope>NUCLEOTIDE SEQUENCE</scope>
</reference>
<gene>
    <name evidence="2" type="ORF">UFOPK1433_00763</name>
</gene>
<sequence>MKRRNQTTNRAVASFISVRAVALALLISLVSLGAVPASALDVCTIEPNGVACLTTKVDSLQVIVNKAHPLVPKNYHPRELVRVPKYNPYGRIVRKDVAAAIVKLGKQMQADKKGVLIVQSGFRSFALQKKLHSAKVSAIGKVRGERLVARPGHSEHQTGLAVDFGAKGVSTLQASFAKTKAGIWLAANSYKYGFVLRYPYGKTNITGYSFEPWHFRFVGVATATDMHDRGITTLEEFYALPAAPNYLN</sequence>
<dbReference type="SUPFAM" id="SSF55166">
    <property type="entry name" value="Hedgehog/DD-peptidase"/>
    <property type="match status" value="1"/>
</dbReference>
<dbReference type="Pfam" id="PF02557">
    <property type="entry name" value="VanY"/>
    <property type="match status" value="1"/>
</dbReference>
<dbReference type="CDD" id="cd14852">
    <property type="entry name" value="LD-carboxypeptidase"/>
    <property type="match status" value="1"/>
</dbReference>
<dbReference type="InterPro" id="IPR003709">
    <property type="entry name" value="VanY-like_core_dom"/>
</dbReference>
<dbReference type="Gene3D" id="3.30.1380.10">
    <property type="match status" value="1"/>
</dbReference>
<dbReference type="AlphaFoldDB" id="A0A6J6C2N2"/>
<dbReference type="GO" id="GO:0006508">
    <property type="term" value="P:proteolysis"/>
    <property type="evidence" value="ECO:0007669"/>
    <property type="project" value="InterPro"/>
</dbReference>
<dbReference type="GO" id="GO:0008233">
    <property type="term" value="F:peptidase activity"/>
    <property type="evidence" value="ECO:0007669"/>
    <property type="project" value="InterPro"/>
</dbReference>
<protein>
    <submittedName>
        <fullName evidence="2">Unannotated protein</fullName>
    </submittedName>
</protein>
<proteinExistence type="predicted"/>
<dbReference type="InterPro" id="IPR052179">
    <property type="entry name" value="DD-CPase-like"/>
</dbReference>
<accession>A0A6J6C2N2</accession>
<organism evidence="2">
    <name type="scientific">freshwater metagenome</name>
    <dbReference type="NCBI Taxonomy" id="449393"/>
    <lineage>
        <taxon>unclassified sequences</taxon>
        <taxon>metagenomes</taxon>
        <taxon>ecological metagenomes</taxon>
    </lineage>
</organism>
<dbReference type="EMBL" id="CAEZSN010000079">
    <property type="protein sequence ID" value="CAB4545414.1"/>
    <property type="molecule type" value="Genomic_DNA"/>
</dbReference>
<dbReference type="InterPro" id="IPR058193">
    <property type="entry name" value="VanY/YodJ_core_dom"/>
</dbReference>
<dbReference type="InterPro" id="IPR009045">
    <property type="entry name" value="Zn_M74/Hedgehog-like"/>
</dbReference>
<evidence type="ECO:0000313" key="2">
    <source>
        <dbReference type="EMBL" id="CAB4545414.1"/>
    </source>
</evidence>
<feature type="domain" description="D-alanyl-D-alanine carboxypeptidase-like core" evidence="1">
    <location>
        <begin position="93"/>
        <end position="219"/>
    </location>
</feature>
<name>A0A6J6C2N2_9ZZZZ</name>
<dbReference type="PANTHER" id="PTHR34385">
    <property type="entry name" value="D-ALANYL-D-ALANINE CARBOXYPEPTIDASE"/>
    <property type="match status" value="1"/>
</dbReference>
<dbReference type="PANTHER" id="PTHR34385:SF1">
    <property type="entry name" value="PEPTIDOGLYCAN L-ALANYL-D-GLUTAMATE ENDOPEPTIDASE CWLK"/>
    <property type="match status" value="1"/>
</dbReference>